<gene>
    <name evidence="8" type="primary">SPOSA6832_04048</name>
</gene>
<comment type="subcellular location">
    <subcellularLocation>
        <location evidence="1">Membrane</location>
        <topology evidence="1">Multi-pass membrane protein</topology>
    </subcellularLocation>
</comment>
<organism evidence="8 9">
    <name type="scientific">Sporidiobolus salmonicolor</name>
    <name type="common">Yeast-like fungus</name>
    <name type="synonym">Sporobolomyces salmonicolor</name>
    <dbReference type="NCBI Taxonomy" id="5005"/>
    <lineage>
        <taxon>Eukaryota</taxon>
        <taxon>Fungi</taxon>
        <taxon>Dikarya</taxon>
        <taxon>Basidiomycota</taxon>
        <taxon>Pucciniomycotina</taxon>
        <taxon>Microbotryomycetes</taxon>
        <taxon>Sporidiobolales</taxon>
        <taxon>Sporidiobolaceae</taxon>
        <taxon>Sporobolomyces</taxon>
    </lineage>
</organism>
<keyword evidence="4 6" id="KW-0472">Membrane</keyword>
<name>A0A0D6EQF4_SPOSA</name>
<keyword evidence="2 6" id="KW-0812">Transmembrane</keyword>
<sequence length="498" mass="54851">MSALPPALIGSLRPLRLGAILSSFGALLLHCRWVLLNGVSTPYRLWTVLVGAFPPFLWTFLFKQAKHIPVEIRPPIHIDLLPKLNQLLLSPGGVLLVTLSLVPLARLVYFWARAFVRCSSQEKRELTSLCCDANLITGHGDKDTPERGRGRVYAASIMLFPLALWFTDLLGKAEPTNLLDLLAFGSYGALHFASPIIAGWWIWGFGCQGAACTFGWALGAQNLAGLATHLVFPNAAPWFYDVYGIDAAQPDYSYPGNPAGLIRVDTILGTHIYAKAFKWGAVVFGAVPSLHAATSICCGLFATRYSKGYRGLAFMWIYCFWMFWATQYLHHHVSFYAIGLAAVRYQLKAHLHLLFAFVSPAFPVLPLIQFAIDLLCGTGYSVISFLIFERVRLRRLDRTHYTDGLTNGWERLRWSIRDGDNWTEYGARQLARLSGKEGVQLSCGEGASLSRSSSGGSFRRDNVRNAPAGAGRNGGYSAVPSAEARESEAMARKAAEAV</sequence>
<dbReference type="PANTHER" id="PTHR31310">
    <property type="match status" value="1"/>
</dbReference>
<feature type="compositionally biased region" description="Low complexity" evidence="5">
    <location>
        <begin position="445"/>
        <end position="457"/>
    </location>
</feature>
<dbReference type="CDD" id="cd03386">
    <property type="entry name" value="PAP2_Aur1_like"/>
    <property type="match status" value="1"/>
</dbReference>
<evidence type="ECO:0000313" key="9">
    <source>
        <dbReference type="Proteomes" id="UP000243876"/>
    </source>
</evidence>
<evidence type="ECO:0000256" key="5">
    <source>
        <dbReference type="SAM" id="MobiDB-lite"/>
    </source>
</evidence>
<dbReference type="AlphaFoldDB" id="A0A0D6EQF4"/>
<reference evidence="9" key="1">
    <citation type="submission" date="2015-02" db="EMBL/GenBank/DDBJ databases">
        <authorList>
            <person name="Gon?alves P."/>
        </authorList>
    </citation>
    <scope>NUCLEOTIDE SEQUENCE [LARGE SCALE GENOMIC DNA]</scope>
</reference>
<dbReference type="PANTHER" id="PTHR31310:SF8">
    <property type="entry name" value="INOSITOLPHOSPHOTRANSFERASE 1"/>
    <property type="match status" value="1"/>
</dbReference>
<feature type="transmembrane region" description="Helical" evidence="6">
    <location>
        <begin position="152"/>
        <end position="170"/>
    </location>
</feature>
<feature type="transmembrane region" description="Helical" evidence="6">
    <location>
        <begin position="182"/>
        <end position="203"/>
    </location>
</feature>
<feature type="non-terminal residue" evidence="8">
    <location>
        <position position="1"/>
    </location>
</feature>
<feature type="compositionally biased region" description="Basic and acidic residues" evidence="5">
    <location>
        <begin position="483"/>
        <end position="498"/>
    </location>
</feature>
<dbReference type="InterPro" id="IPR052185">
    <property type="entry name" value="IPC_Synthase-Related"/>
</dbReference>
<evidence type="ECO:0000256" key="3">
    <source>
        <dbReference type="ARBA" id="ARBA00022989"/>
    </source>
</evidence>
<keyword evidence="3 6" id="KW-1133">Transmembrane helix</keyword>
<dbReference type="InterPro" id="IPR026841">
    <property type="entry name" value="Aur1/Ipt1"/>
</dbReference>
<feature type="transmembrane region" description="Helical" evidence="6">
    <location>
        <begin position="88"/>
        <end position="112"/>
    </location>
</feature>
<evidence type="ECO:0000259" key="7">
    <source>
        <dbReference type="Pfam" id="PF14378"/>
    </source>
</evidence>
<evidence type="ECO:0000256" key="6">
    <source>
        <dbReference type="SAM" id="Phobius"/>
    </source>
</evidence>
<feature type="domain" description="Inositolphosphotransferase Aur1/Ipt1" evidence="7">
    <location>
        <begin position="178"/>
        <end position="332"/>
    </location>
</feature>
<protein>
    <submittedName>
        <fullName evidence="8">SPOSA6832_04048-mRNA-1:cds</fullName>
    </submittedName>
</protein>
<feature type="transmembrane region" description="Helical" evidence="6">
    <location>
        <begin position="367"/>
        <end position="388"/>
    </location>
</feature>
<evidence type="ECO:0000256" key="4">
    <source>
        <dbReference type="ARBA" id="ARBA00023136"/>
    </source>
</evidence>
<keyword evidence="9" id="KW-1185">Reference proteome</keyword>
<feature type="transmembrane region" description="Helical" evidence="6">
    <location>
        <begin position="43"/>
        <end position="61"/>
    </location>
</feature>
<feature type="transmembrane region" description="Helical" evidence="6">
    <location>
        <begin position="279"/>
        <end position="302"/>
    </location>
</feature>
<dbReference type="EMBL" id="CENE01000023">
    <property type="protein sequence ID" value="CEQ42262.1"/>
    <property type="molecule type" value="Genomic_DNA"/>
</dbReference>
<evidence type="ECO:0000256" key="2">
    <source>
        <dbReference type="ARBA" id="ARBA00022692"/>
    </source>
</evidence>
<feature type="transmembrane region" description="Helical" evidence="6">
    <location>
        <begin position="309"/>
        <end position="326"/>
    </location>
</feature>
<dbReference type="GO" id="GO:0006676">
    <property type="term" value="P:mannosyl diphosphorylinositol ceramide metabolic process"/>
    <property type="evidence" value="ECO:0007669"/>
    <property type="project" value="TreeGrafter"/>
</dbReference>
<dbReference type="GO" id="GO:0016020">
    <property type="term" value="C:membrane"/>
    <property type="evidence" value="ECO:0007669"/>
    <property type="project" value="UniProtKB-SubCell"/>
</dbReference>
<feature type="region of interest" description="Disordered" evidence="5">
    <location>
        <begin position="445"/>
        <end position="498"/>
    </location>
</feature>
<feature type="transmembrane region" description="Helical" evidence="6">
    <location>
        <begin position="15"/>
        <end position="36"/>
    </location>
</feature>
<evidence type="ECO:0000256" key="1">
    <source>
        <dbReference type="ARBA" id="ARBA00004141"/>
    </source>
</evidence>
<dbReference type="Proteomes" id="UP000243876">
    <property type="component" value="Unassembled WGS sequence"/>
</dbReference>
<evidence type="ECO:0000313" key="8">
    <source>
        <dbReference type="EMBL" id="CEQ42262.1"/>
    </source>
</evidence>
<dbReference type="GO" id="GO:0070916">
    <property type="term" value="C:inositol phosphoceramide synthase complex"/>
    <property type="evidence" value="ECO:0007669"/>
    <property type="project" value="TreeGrafter"/>
</dbReference>
<dbReference type="GO" id="GO:0030148">
    <property type="term" value="P:sphingolipid biosynthetic process"/>
    <property type="evidence" value="ECO:0007669"/>
    <property type="project" value="TreeGrafter"/>
</dbReference>
<feature type="transmembrane region" description="Helical" evidence="6">
    <location>
        <begin position="210"/>
        <end position="232"/>
    </location>
</feature>
<accession>A0A0D6EQF4</accession>
<dbReference type="OrthoDB" id="5784at2759"/>
<dbReference type="Pfam" id="PF14378">
    <property type="entry name" value="PAP2_3"/>
    <property type="match status" value="1"/>
</dbReference>
<proteinExistence type="predicted"/>